<name>A0A8J3G0Q8_9PROT</name>
<protein>
    <submittedName>
        <fullName evidence="1">Uncharacterized protein</fullName>
    </submittedName>
</protein>
<proteinExistence type="predicted"/>
<organism evidence="1 2">
    <name type="scientific">Algimonas arctica</name>
    <dbReference type="NCBI Taxonomy" id="1479486"/>
    <lineage>
        <taxon>Bacteria</taxon>
        <taxon>Pseudomonadati</taxon>
        <taxon>Pseudomonadota</taxon>
        <taxon>Alphaproteobacteria</taxon>
        <taxon>Maricaulales</taxon>
        <taxon>Robiginitomaculaceae</taxon>
        <taxon>Algimonas</taxon>
    </lineage>
</organism>
<sequence length="50" mass="5827">MEFRVEKQFPVETWVCHTDRRGGRPTRTEIMSGAGMINNCQSSNRNETMH</sequence>
<accession>A0A8J3G0Q8</accession>
<dbReference type="AlphaFoldDB" id="A0A8J3G0Q8"/>
<reference evidence="1" key="1">
    <citation type="journal article" date="2014" name="Int. J. Syst. Evol. Microbiol.">
        <title>Complete genome sequence of Corynebacterium casei LMG S-19264T (=DSM 44701T), isolated from a smear-ripened cheese.</title>
        <authorList>
            <consortium name="US DOE Joint Genome Institute (JGI-PGF)"/>
            <person name="Walter F."/>
            <person name="Albersmeier A."/>
            <person name="Kalinowski J."/>
            <person name="Ruckert C."/>
        </authorList>
    </citation>
    <scope>NUCLEOTIDE SEQUENCE</scope>
    <source>
        <strain evidence="1">KCTC 32513</strain>
    </source>
</reference>
<keyword evidence="2" id="KW-1185">Reference proteome</keyword>
<comment type="caution">
    <text evidence="1">The sequence shown here is derived from an EMBL/GenBank/DDBJ whole genome shotgun (WGS) entry which is preliminary data.</text>
</comment>
<evidence type="ECO:0000313" key="2">
    <source>
        <dbReference type="Proteomes" id="UP000634004"/>
    </source>
</evidence>
<evidence type="ECO:0000313" key="1">
    <source>
        <dbReference type="EMBL" id="GHA81624.1"/>
    </source>
</evidence>
<reference evidence="1" key="2">
    <citation type="submission" date="2020-09" db="EMBL/GenBank/DDBJ databases">
        <authorList>
            <person name="Sun Q."/>
            <person name="Kim S."/>
        </authorList>
    </citation>
    <scope>NUCLEOTIDE SEQUENCE</scope>
    <source>
        <strain evidence="1">KCTC 32513</strain>
    </source>
</reference>
<gene>
    <name evidence="1" type="ORF">GCM10009069_00830</name>
</gene>
<dbReference type="Proteomes" id="UP000634004">
    <property type="component" value="Unassembled WGS sequence"/>
</dbReference>
<dbReference type="EMBL" id="BMZH01000001">
    <property type="protein sequence ID" value="GHA81624.1"/>
    <property type="molecule type" value="Genomic_DNA"/>
</dbReference>